<evidence type="ECO:0000313" key="14">
    <source>
        <dbReference type="Proteomes" id="UP001237595"/>
    </source>
</evidence>
<dbReference type="Proteomes" id="UP001237595">
    <property type="component" value="Unassembled WGS sequence"/>
</dbReference>
<evidence type="ECO:0000256" key="5">
    <source>
        <dbReference type="ARBA" id="ARBA00022827"/>
    </source>
</evidence>
<dbReference type="SUPFAM" id="SSF51971">
    <property type="entry name" value="Nucleotide-binding domain"/>
    <property type="match status" value="1"/>
</dbReference>
<evidence type="ECO:0000259" key="12">
    <source>
        <dbReference type="PROSITE" id="PS51379"/>
    </source>
</evidence>
<keyword evidence="4" id="KW-0479">Metal-binding</keyword>
<dbReference type="SUPFAM" id="SSF54862">
    <property type="entry name" value="4Fe-4S ferredoxins"/>
    <property type="match status" value="1"/>
</dbReference>
<evidence type="ECO:0000256" key="7">
    <source>
        <dbReference type="ARBA" id="ARBA00023002"/>
    </source>
</evidence>
<proteinExistence type="predicted"/>
<keyword evidence="8" id="KW-0408">Iron</keyword>
<organism evidence="13 14">
    <name type="scientific">Saccharopolyspora ipomoeae</name>
    <dbReference type="NCBI Taxonomy" id="3042027"/>
    <lineage>
        <taxon>Bacteria</taxon>
        <taxon>Bacillati</taxon>
        <taxon>Actinomycetota</taxon>
        <taxon>Actinomycetes</taxon>
        <taxon>Pseudonocardiales</taxon>
        <taxon>Pseudonocardiaceae</taxon>
        <taxon>Saccharopolyspora</taxon>
    </lineage>
</organism>
<name>A0ABT6PV72_9PSEU</name>
<dbReference type="PRINTS" id="PR00419">
    <property type="entry name" value="ADXRDTASE"/>
</dbReference>
<evidence type="ECO:0000256" key="9">
    <source>
        <dbReference type="ARBA" id="ARBA00023014"/>
    </source>
</evidence>
<evidence type="ECO:0000313" key="13">
    <source>
        <dbReference type="EMBL" id="MDI2031762.1"/>
    </source>
</evidence>
<evidence type="ECO:0000256" key="6">
    <source>
        <dbReference type="ARBA" id="ARBA00022857"/>
    </source>
</evidence>
<dbReference type="Pfam" id="PF00037">
    <property type="entry name" value="Fer4"/>
    <property type="match status" value="1"/>
</dbReference>
<dbReference type="PROSITE" id="PS00198">
    <property type="entry name" value="4FE4S_FER_1"/>
    <property type="match status" value="1"/>
</dbReference>
<accession>A0ABT6PV72</accession>
<feature type="region of interest" description="Disordered" evidence="11">
    <location>
        <begin position="432"/>
        <end position="453"/>
    </location>
</feature>
<dbReference type="Gene3D" id="3.50.50.60">
    <property type="entry name" value="FAD/NAD(P)-binding domain"/>
    <property type="match status" value="1"/>
</dbReference>
<evidence type="ECO:0000256" key="4">
    <source>
        <dbReference type="ARBA" id="ARBA00022723"/>
    </source>
</evidence>
<comment type="caution">
    <text evidence="13">The sequence shown here is derived from an EMBL/GenBank/DDBJ whole genome shotgun (WGS) entry which is preliminary data.</text>
</comment>
<dbReference type="PANTHER" id="PTHR48467">
    <property type="entry name" value="GLUTAMATE SYNTHASE 1 [NADH], CHLOROPLASTIC-LIKE"/>
    <property type="match status" value="1"/>
</dbReference>
<keyword evidence="9" id="KW-0411">Iron-sulfur</keyword>
<evidence type="ECO:0000256" key="1">
    <source>
        <dbReference type="ARBA" id="ARBA00001974"/>
    </source>
</evidence>
<evidence type="ECO:0000256" key="8">
    <source>
        <dbReference type="ARBA" id="ARBA00023004"/>
    </source>
</evidence>
<dbReference type="InterPro" id="IPR055275">
    <property type="entry name" value="Ferredox_Rdtase"/>
</dbReference>
<keyword evidence="3" id="KW-0285">Flavoprotein</keyword>
<evidence type="ECO:0000256" key="3">
    <source>
        <dbReference type="ARBA" id="ARBA00022630"/>
    </source>
</evidence>
<comment type="cofactor">
    <cofactor evidence="1">
        <name>FAD</name>
        <dbReference type="ChEBI" id="CHEBI:57692"/>
    </cofactor>
</comment>
<dbReference type="EC" id="1.18.1.2" evidence="2"/>
<dbReference type="Gene3D" id="3.30.70.20">
    <property type="match status" value="1"/>
</dbReference>
<dbReference type="InterPro" id="IPR017896">
    <property type="entry name" value="4Fe4S_Fe-S-bd"/>
</dbReference>
<dbReference type="RefSeq" id="WP_281458027.1">
    <property type="nucleotide sequence ID" value="NZ_JASAOF010000021.1"/>
</dbReference>
<keyword evidence="14" id="KW-1185">Reference proteome</keyword>
<reference evidence="13 14" key="1">
    <citation type="submission" date="2023-04" db="EMBL/GenBank/DDBJ databases">
        <title>Draft genome sequence of Saccharopolyspora sp. TS4A08 isolated from sweet potato rhizospheric soil.</title>
        <authorList>
            <person name="Suksaard P."/>
            <person name="Duangmal K."/>
        </authorList>
    </citation>
    <scope>NUCLEOTIDE SEQUENCE [LARGE SCALE GENOMIC DNA]</scope>
    <source>
        <strain evidence="13 14">TS4A08</strain>
    </source>
</reference>
<evidence type="ECO:0000256" key="11">
    <source>
        <dbReference type="SAM" id="MobiDB-lite"/>
    </source>
</evidence>
<comment type="catalytic activity">
    <reaction evidence="10">
        <text>2 reduced [2Fe-2S]-[ferredoxin] + NADP(+) + H(+) = 2 oxidized [2Fe-2S]-[ferredoxin] + NADPH</text>
        <dbReference type="Rhea" id="RHEA:20125"/>
        <dbReference type="Rhea" id="RHEA-COMP:10000"/>
        <dbReference type="Rhea" id="RHEA-COMP:10001"/>
        <dbReference type="ChEBI" id="CHEBI:15378"/>
        <dbReference type="ChEBI" id="CHEBI:33737"/>
        <dbReference type="ChEBI" id="CHEBI:33738"/>
        <dbReference type="ChEBI" id="CHEBI:57783"/>
        <dbReference type="ChEBI" id="CHEBI:58349"/>
        <dbReference type="EC" id="1.18.1.2"/>
    </reaction>
</comment>
<dbReference type="InterPro" id="IPR023753">
    <property type="entry name" value="FAD/NAD-binding_dom"/>
</dbReference>
<feature type="domain" description="4Fe-4S ferredoxin-type" evidence="12">
    <location>
        <begin position="1"/>
        <end position="29"/>
    </location>
</feature>
<dbReference type="PROSITE" id="PS51379">
    <property type="entry name" value="4FE4S_FER_2"/>
    <property type="match status" value="2"/>
</dbReference>
<keyword evidence="5" id="KW-0274">FAD</keyword>
<evidence type="ECO:0000256" key="10">
    <source>
        <dbReference type="ARBA" id="ARBA00047776"/>
    </source>
</evidence>
<dbReference type="InterPro" id="IPR017900">
    <property type="entry name" value="4Fe4S_Fe_S_CS"/>
</dbReference>
<keyword evidence="6" id="KW-0521">NADP</keyword>
<dbReference type="Pfam" id="PF07992">
    <property type="entry name" value="Pyr_redox_2"/>
    <property type="match status" value="1"/>
</dbReference>
<dbReference type="EMBL" id="JASAOF010000021">
    <property type="protein sequence ID" value="MDI2031762.1"/>
    <property type="molecule type" value="Genomic_DNA"/>
</dbReference>
<keyword evidence="7" id="KW-0560">Oxidoreductase</keyword>
<feature type="domain" description="4Fe-4S ferredoxin-type" evidence="12">
    <location>
        <begin position="37"/>
        <end position="66"/>
    </location>
</feature>
<dbReference type="InterPro" id="IPR036188">
    <property type="entry name" value="FAD/NAD-bd_sf"/>
</dbReference>
<dbReference type="CDD" id="cd04410">
    <property type="entry name" value="DMSOR_beta-like"/>
    <property type="match status" value="1"/>
</dbReference>
<gene>
    <name evidence="13" type="ORF">QFW96_24255</name>
</gene>
<evidence type="ECO:0000256" key="2">
    <source>
        <dbReference type="ARBA" id="ARBA00013223"/>
    </source>
</evidence>
<dbReference type="Gene3D" id="3.40.50.720">
    <property type="entry name" value="NAD(P)-binding Rossmann-like Domain"/>
    <property type="match status" value="1"/>
</dbReference>
<protein>
    <recommendedName>
        <fullName evidence="2">ferredoxin--NADP(+) reductase</fullName>
        <ecNumber evidence="2">1.18.1.2</ecNumber>
    </recommendedName>
</protein>
<sequence>MPHVITQNCCNDASCVPVCPVDCIHPTPDEPEYFTAEMLYIDPDVCIDCGACIDVCPVGAITPDSDLTPEMAPYEQINADYYAATGSAVDRDTADEPAPPRWDMSAASDVGPLKVAIVGTGAAGHYAAEALLEQTDVPVRVDMFERLCTPGGLVRSGVAPDHPTTKQVQESFDRITARKEVRAFFNVEVGSDISHSELLHRYHAVVYAVGAIEGKRVGVPGEELPNSVSASEFVAWFNGHPDFATRFFDLSHERAVILGNGNVALDVARILAADPGELAGTDIAEHALDALRSSLIREVVIVARRGPQDAAFTSPELRSLIEMEGVDVVVDTEQLASRPLDDDDSPHRRFSRDLKLSLLRQAADTVPESDRQIVLKFFRAPEEILGEDQVSGIRLRHRKVADGTTGEETDTLDCGLVLRAVGYRGTQIPEVPFDEERGTMPNEGGRVLDSAGGAVTPGTYTTGWIKRGPTGGIGMNRKCAQETVQSLLADFVNGRLSTPTHEIEDLAQQLPDSFDLAGAQAIDMHEVDEGNRVDRPRVKVVRRDELLTIALSASEE</sequence>
<dbReference type="PANTHER" id="PTHR48467:SF1">
    <property type="entry name" value="GLUTAMATE SYNTHASE 1 [NADH], CHLOROPLASTIC-LIKE"/>
    <property type="match status" value="1"/>
</dbReference>